<dbReference type="GO" id="GO:0008483">
    <property type="term" value="F:transaminase activity"/>
    <property type="evidence" value="ECO:0007669"/>
    <property type="project" value="TreeGrafter"/>
</dbReference>
<dbReference type="PANTHER" id="PTHR30244">
    <property type="entry name" value="TRANSAMINASE"/>
    <property type="match status" value="1"/>
</dbReference>
<evidence type="ECO:0000313" key="1">
    <source>
        <dbReference type="EMBL" id="GAH14578.1"/>
    </source>
</evidence>
<evidence type="ECO:0008006" key="2">
    <source>
        <dbReference type="Google" id="ProtNLM"/>
    </source>
</evidence>
<comment type="caution">
    <text evidence="1">The sequence shown here is derived from an EMBL/GenBank/DDBJ whole genome shotgun (WGS) entry which is preliminary data.</text>
</comment>
<dbReference type="SUPFAM" id="SSF53383">
    <property type="entry name" value="PLP-dependent transferases"/>
    <property type="match status" value="1"/>
</dbReference>
<organism evidence="1">
    <name type="scientific">marine sediment metagenome</name>
    <dbReference type="NCBI Taxonomy" id="412755"/>
    <lineage>
        <taxon>unclassified sequences</taxon>
        <taxon>metagenomes</taxon>
        <taxon>ecological metagenomes</taxon>
    </lineage>
</organism>
<dbReference type="GO" id="GO:0030170">
    <property type="term" value="F:pyridoxal phosphate binding"/>
    <property type="evidence" value="ECO:0007669"/>
    <property type="project" value="TreeGrafter"/>
</dbReference>
<feature type="non-terminal residue" evidence="1">
    <location>
        <position position="240"/>
    </location>
</feature>
<feature type="non-terminal residue" evidence="1">
    <location>
        <position position="1"/>
    </location>
</feature>
<reference evidence="1" key="1">
    <citation type="journal article" date="2014" name="Front. Microbiol.">
        <title>High frequency of phylogenetically diverse reductive dehalogenase-homologous genes in deep subseafloor sedimentary metagenomes.</title>
        <authorList>
            <person name="Kawai M."/>
            <person name="Futagami T."/>
            <person name="Toyoda A."/>
            <person name="Takaki Y."/>
            <person name="Nishi S."/>
            <person name="Hori S."/>
            <person name="Arai W."/>
            <person name="Tsubouchi T."/>
            <person name="Morono Y."/>
            <person name="Uchiyama I."/>
            <person name="Ito T."/>
            <person name="Fujiyama A."/>
            <person name="Inagaki F."/>
            <person name="Takami H."/>
        </authorList>
    </citation>
    <scope>NUCLEOTIDE SEQUENCE</scope>
    <source>
        <strain evidence="1">Expedition CK06-06</strain>
    </source>
</reference>
<dbReference type="InterPro" id="IPR015424">
    <property type="entry name" value="PyrdxlP-dep_Trfase"/>
</dbReference>
<dbReference type="InterPro" id="IPR015421">
    <property type="entry name" value="PyrdxlP-dep_Trfase_major"/>
</dbReference>
<proteinExistence type="predicted"/>
<dbReference type="Gene3D" id="3.40.640.10">
    <property type="entry name" value="Type I PLP-dependent aspartate aminotransferase-like (Major domain)"/>
    <property type="match status" value="1"/>
</dbReference>
<sequence length="240" mass="27147">LCGTFGKFAFMSGQWNKPFSTGLGGMLLVNDMKLADKVERLLEEKAVTSGSLHNLLLHCQILLFEALVSPRTAGKITTLYRFLNKVGLVIGSSSEAELLGEMPDNYLRTMAFCQARKGLRELARIEKNIEHRRKLTEFYHQRLPDVGFARLAEELVVDQPLLRYPVRVANKHEVVETASKRGFEIGTWFESPLHPGGTRLERFGYKPGMCPEAEKACREVINLPTHLKVDEKTAERTLVF</sequence>
<dbReference type="Gene3D" id="3.90.1150.10">
    <property type="entry name" value="Aspartate Aminotransferase, domain 1"/>
    <property type="match status" value="1"/>
</dbReference>
<dbReference type="Pfam" id="PF01041">
    <property type="entry name" value="DegT_DnrJ_EryC1"/>
    <property type="match status" value="1"/>
</dbReference>
<dbReference type="EMBL" id="BART01032772">
    <property type="protein sequence ID" value="GAH14578.1"/>
    <property type="molecule type" value="Genomic_DNA"/>
</dbReference>
<name>X1F1A2_9ZZZZ</name>
<dbReference type="PANTHER" id="PTHR30244:SF34">
    <property type="entry name" value="DTDP-4-AMINO-4,6-DIDEOXYGALACTOSE TRANSAMINASE"/>
    <property type="match status" value="1"/>
</dbReference>
<dbReference type="GO" id="GO:0000271">
    <property type="term" value="P:polysaccharide biosynthetic process"/>
    <property type="evidence" value="ECO:0007669"/>
    <property type="project" value="TreeGrafter"/>
</dbReference>
<gene>
    <name evidence="1" type="ORF">S01H4_56541</name>
</gene>
<dbReference type="InterPro" id="IPR015422">
    <property type="entry name" value="PyrdxlP-dep_Trfase_small"/>
</dbReference>
<dbReference type="AlphaFoldDB" id="X1F1A2"/>
<accession>X1F1A2</accession>
<dbReference type="InterPro" id="IPR000653">
    <property type="entry name" value="DegT/StrS_aminotransferase"/>
</dbReference>
<protein>
    <recommendedName>
        <fullName evidence="2">Aminotransferase class I/classII domain-containing protein</fullName>
    </recommendedName>
</protein>